<keyword evidence="3" id="KW-0862">Zinc</keyword>
<evidence type="ECO:0000313" key="9">
    <source>
        <dbReference type="EMBL" id="KAJ2787084.1"/>
    </source>
</evidence>
<sequence length="501" mass="55558">MSHFNALPFPATNAELPEMVAQALERLSGPQKDKNNATYKLAQPLEKGRYSACPSCGISFNLFRRKNNCVNCGQVVCADCLNDKWYLPKYGLKTPVACCTMCTRNLLMSIKSKRELEGCSVRELRAYLQLYGLYNATTMIEKSDLIAAVYNNSPMPQANEAKYRESLPQPSDGNGQRQSQGSNGRGRSRSTDTDGVSGSWDRMFNTIGGEIGRGMDNLAEGLSNAFETRPSSAQRQQYQQPGFFQPPPAPTPPYPPQPPQQPFSFQSQPQPSVQPPPPNMFQRATQGMGRQAQSQSYGQSSSTSSSDNYSFNFSSDRGNGNASGNSFSQPYSHSWQSQSRTQNSSHSDGPLPHRTRNEAQQNQQQTSVPDLRELARSDKDVGTLSVKALKALLVKNHVDHSGIVEKRELVQKVERLVASAKLEIEQERAADSNAEAPQTYSSGPDDNLCKICWDAATNVVFTPCGHLCTCLGCTETIMKQERRECPICREFIRDYIRVFRA</sequence>
<keyword evidence="5" id="KW-0175">Coiled coil</keyword>
<dbReference type="InterPro" id="IPR000306">
    <property type="entry name" value="Znf_FYVE"/>
</dbReference>
<evidence type="ECO:0000259" key="7">
    <source>
        <dbReference type="PROSITE" id="PS50089"/>
    </source>
</evidence>
<feature type="region of interest" description="Disordered" evidence="6">
    <location>
        <begin position="228"/>
        <end position="373"/>
    </location>
</feature>
<feature type="compositionally biased region" description="Polar residues" evidence="6">
    <location>
        <begin position="358"/>
        <end position="368"/>
    </location>
</feature>
<evidence type="ECO:0000256" key="3">
    <source>
        <dbReference type="ARBA" id="ARBA00022833"/>
    </source>
</evidence>
<dbReference type="SMART" id="SM00064">
    <property type="entry name" value="FYVE"/>
    <property type="match status" value="1"/>
</dbReference>
<feature type="compositionally biased region" description="Low complexity" evidence="6">
    <location>
        <begin position="294"/>
        <end position="316"/>
    </location>
</feature>
<proteinExistence type="predicted"/>
<dbReference type="Proteomes" id="UP001140172">
    <property type="component" value="Unassembled WGS sequence"/>
</dbReference>
<dbReference type="Gene3D" id="3.30.40.10">
    <property type="entry name" value="Zinc/RING finger domain, C3HC4 (zinc finger)"/>
    <property type="match status" value="2"/>
</dbReference>
<feature type="compositionally biased region" description="Low complexity" evidence="6">
    <location>
        <begin position="262"/>
        <end position="271"/>
    </location>
</feature>
<keyword evidence="1" id="KW-0479">Metal-binding</keyword>
<feature type="coiled-coil region" evidence="5">
    <location>
        <begin position="403"/>
        <end position="430"/>
    </location>
</feature>
<dbReference type="GO" id="GO:0008270">
    <property type="term" value="F:zinc ion binding"/>
    <property type="evidence" value="ECO:0007669"/>
    <property type="project" value="UniProtKB-KW"/>
</dbReference>
<evidence type="ECO:0000313" key="10">
    <source>
        <dbReference type="Proteomes" id="UP001140172"/>
    </source>
</evidence>
<feature type="domain" description="RING-type" evidence="7">
    <location>
        <begin position="449"/>
        <end position="489"/>
    </location>
</feature>
<dbReference type="PROSITE" id="PS50089">
    <property type="entry name" value="ZF_RING_2"/>
    <property type="match status" value="1"/>
</dbReference>
<dbReference type="OrthoDB" id="3045089at2759"/>
<dbReference type="InterPro" id="IPR051728">
    <property type="entry name" value="RING-FYVE_E3_ubiquitin-ligase"/>
</dbReference>
<evidence type="ECO:0000256" key="1">
    <source>
        <dbReference type="ARBA" id="ARBA00022723"/>
    </source>
</evidence>
<dbReference type="Pfam" id="PF13920">
    <property type="entry name" value="zf-C3HC4_3"/>
    <property type="match status" value="1"/>
</dbReference>
<dbReference type="SUPFAM" id="SSF57903">
    <property type="entry name" value="FYVE/PHD zinc finger"/>
    <property type="match status" value="1"/>
</dbReference>
<dbReference type="InterPro" id="IPR011011">
    <property type="entry name" value="Znf_FYVE_PHD"/>
</dbReference>
<dbReference type="InterPro" id="IPR013083">
    <property type="entry name" value="Znf_RING/FYVE/PHD"/>
</dbReference>
<evidence type="ECO:0008006" key="11">
    <source>
        <dbReference type="Google" id="ProtNLM"/>
    </source>
</evidence>
<dbReference type="Pfam" id="PF01363">
    <property type="entry name" value="FYVE"/>
    <property type="match status" value="1"/>
</dbReference>
<feature type="compositionally biased region" description="Low complexity" evidence="6">
    <location>
        <begin position="234"/>
        <end position="243"/>
    </location>
</feature>
<keyword evidence="10" id="KW-1185">Reference proteome</keyword>
<gene>
    <name evidence="9" type="ORF">GGI15_001017</name>
</gene>
<dbReference type="SUPFAM" id="SSF57850">
    <property type="entry name" value="RING/U-box"/>
    <property type="match status" value="1"/>
</dbReference>
<evidence type="ECO:0000259" key="8">
    <source>
        <dbReference type="PROSITE" id="PS50178"/>
    </source>
</evidence>
<evidence type="ECO:0000256" key="5">
    <source>
        <dbReference type="SAM" id="Coils"/>
    </source>
</evidence>
<dbReference type="InterPro" id="IPR055111">
    <property type="entry name" value="RNF34_RFFL_HeH"/>
</dbReference>
<dbReference type="AlphaFoldDB" id="A0A9W8LMZ0"/>
<organism evidence="9 10">
    <name type="scientific">Coemansia interrupta</name>
    <dbReference type="NCBI Taxonomy" id="1126814"/>
    <lineage>
        <taxon>Eukaryota</taxon>
        <taxon>Fungi</taxon>
        <taxon>Fungi incertae sedis</taxon>
        <taxon>Zoopagomycota</taxon>
        <taxon>Kickxellomycotina</taxon>
        <taxon>Kickxellomycetes</taxon>
        <taxon>Kickxellales</taxon>
        <taxon>Kickxellaceae</taxon>
        <taxon>Coemansia</taxon>
    </lineage>
</organism>
<dbReference type="SMART" id="SM00184">
    <property type="entry name" value="RING"/>
    <property type="match status" value="1"/>
</dbReference>
<dbReference type="PANTHER" id="PTHR14879">
    <property type="entry name" value="CASPASE REGULATOR, RING FINGER DOMAIN-CONTAINING"/>
    <property type="match status" value="1"/>
</dbReference>
<dbReference type="PANTHER" id="PTHR14879:SF5">
    <property type="entry name" value="RING-TYPE DOMAIN-CONTAINING PROTEIN"/>
    <property type="match status" value="1"/>
</dbReference>
<dbReference type="CDD" id="cd00065">
    <property type="entry name" value="FYVE_like_SF"/>
    <property type="match status" value="1"/>
</dbReference>
<dbReference type="InterPro" id="IPR017455">
    <property type="entry name" value="Znf_FYVE-rel"/>
</dbReference>
<reference evidence="9" key="1">
    <citation type="submission" date="2022-07" db="EMBL/GenBank/DDBJ databases">
        <title>Phylogenomic reconstructions and comparative analyses of Kickxellomycotina fungi.</title>
        <authorList>
            <person name="Reynolds N.K."/>
            <person name="Stajich J.E."/>
            <person name="Barry K."/>
            <person name="Grigoriev I.V."/>
            <person name="Crous P."/>
            <person name="Smith M.E."/>
        </authorList>
    </citation>
    <scope>NUCLEOTIDE SEQUENCE</scope>
    <source>
        <strain evidence="9">BCRC 34489</strain>
    </source>
</reference>
<evidence type="ECO:0000256" key="2">
    <source>
        <dbReference type="ARBA" id="ARBA00022771"/>
    </source>
</evidence>
<keyword evidence="2 4" id="KW-0863">Zinc-finger</keyword>
<evidence type="ECO:0000256" key="6">
    <source>
        <dbReference type="SAM" id="MobiDB-lite"/>
    </source>
</evidence>
<feature type="compositionally biased region" description="Low complexity" evidence="6">
    <location>
        <begin position="173"/>
        <end position="182"/>
    </location>
</feature>
<comment type="caution">
    <text evidence="9">The sequence shown here is derived from an EMBL/GenBank/DDBJ whole genome shotgun (WGS) entry which is preliminary data.</text>
</comment>
<evidence type="ECO:0000256" key="4">
    <source>
        <dbReference type="PROSITE-ProRule" id="PRU00175"/>
    </source>
</evidence>
<feature type="compositionally biased region" description="Polar residues" evidence="6">
    <location>
        <begin position="317"/>
        <end position="347"/>
    </location>
</feature>
<dbReference type="InterPro" id="IPR001841">
    <property type="entry name" value="Znf_RING"/>
</dbReference>
<feature type="region of interest" description="Disordered" evidence="6">
    <location>
        <begin position="165"/>
        <end position="216"/>
    </location>
</feature>
<name>A0A9W8LMZ0_9FUNG</name>
<dbReference type="PROSITE" id="PS50178">
    <property type="entry name" value="ZF_FYVE"/>
    <property type="match status" value="1"/>
</dbReference>
<feature type="domain" description="FYVE-type" evidence="8">
    <location>
        <begin position="47"/>
        <end position="107"/>
    </location>
</feature>
<protein>
    <recommendedName>
        <fullName evidence="11">RING-type domain-containing protein</fullName>
    </recommendedName>
</protein>
<feature type="compositionally biased region" description="Pro residues" evidence="6">
    <location>
        <begin position="244"/>
        <end position="261"/>
    </location>
</feature>
<dbReference type="FunFam" id="1.10.1170.10:FF:000002">
    <property type="entry name" value="Baculoviral IAP repeat containing 7"/>
    <property type="match status" value="1"/>
</dbReference>
<dbReference type="EMBL" id="JANBUM010000034">
    <property type="protein sequence ID" value="KAJ2787084.1"/>
    <property type="molecule type" value="Genomic_DNA"/>
</dbReference>
<dbReference type="Pfam" id="PF22968">
    <property type="entry name" value="RNF34L-like_3rd"/>
    <property type="match status" value="1"/>
</dbReference>
<accession>A0A9W8LMZ0</accession>